<dbReference type="RefSeq" id="WP_198917629.1">
    <property type="nucleotide sequence ID" value="NZ_JAEKPD010000026.1"/>
</dbReference>
<reference evidence="1" key="1">
    <citation type="submission" date="2020-12" db="EMBL/GenBank/DDBJ databases">
        <title>Bacterial taxonomy.</title>
        <authorList>
            <person name="Pan X."/>
        </authorList>
    </citation>
    <scope>NUCLEOTIDE SEQUENCE</scope>
    <source>
        <strain evidence="1">KCTC 52957</strain>
    </source>
</reference>
<dbReference type="SUPFAM" id="SSF56436">
    <property type="entry name" value="C-type lectin-like"/>
    <property type="match status" value="1"/>
</dbReference>
<keyword evidence="2" id="KW-1185">Reference proteome</keyword>
<dbReference type="EMBL" id="JAEKPD010000026">
    <property type="protein sequence ID" value="MBJ3764454.1"/>
    <property type="molecule type" value="Genomic_DNA"/>
</dbReference>
<dbReference type="InterPro" id="IPR016187">
    <property type="entry name" value="CTDL_fold"/>
</dbReference>
<name>A0A934IC68_9RHOB</name>
<gene>
    <name evidence="1" type="ORF">ILP92_17090</name>
</gene>
<dbReference type="InterPro" id="IPR016024">
    <property type="entry name" value="ARM-type_fold"/>
</dbReference>
<dbReference type="Gene3D" id="1.25.10.10">
    <property type="entry name" value="Leucine-rich Repeat Variant"/>
    <property type="match status" value="1"/>
</dbReference>
<proteinExistence type="predicted"/>
<evidence type="ECO:0000313" key="2">
    <source>
        <dbReference type="Proteomes" id="UP000642488"/>
    </source>
</evidence>
<accession>A0A934IC68</accession>
<sequence length="462" mass="48484">MTAVLSRKQGVPAADAVIRAAGFELLERSVLGDGPDPDRIAYRRGAERLDLIRDLASGAVLVVRQPDGPLLDGLVPMEAPELRALLTAPKAADRLAGVQAAEALADARLMPELIRACADPEPAVASRAAAALRALAERQGGRAVDPGEALFALPGWRREKLQMLRWWMAEPPGDPPTIAGAVARALKDPDWEIAVTAMLAAGRLRLLDLGPALARLRPPSGRRLGLAGQEPRLLLALRDACLTRLGHPAGKPLPPGVAQAVAGDFSSLAADFVPFVASLVLPLQPPQPPVAARGVTQASEGPRLADGTLLAWVPPGNYWLGDPHLRGPEPNPVRRVTLAAGFYIDARPRGLASYAAAEDAARTLSGKLGRPVALPDPEQWEIAARGTDGRRFPWGANGAPDVRVDLSPAGMSDILKGPGEWLAASATAEGRLLAGGAAAPVPAARRRTSGKSANSFRFVYVI</sequence>
<dbReference type="AlphaFoldDB" id="A0A934IC68"/>
<dbReference type="SUPFAM" id="SSF48371">
    <property type="entry name" value="ARM repeat"/>
    <property type="match status" value="1"/>
</dbReference>
<dbReference type="InterPro" id="IPR011989">
    <property type="entry name" value="ARM-like"/>
</dbReference>
<protein>
    <submittedName>
        <fullName evidence="1">Uncharacterized protein</fullName>
    </submittedName>
</protein>
<organism evidence="1 2">
    <name type="scientific">Palleronia pontilimi</name>
    <dbReference type="NCBI Taxonomy" id="1964209"/>
    <lineage>
        <taxon>Bacteria</taxon>
        <taxon>Pseudomonadati</taxon>
        <taxon>Pseudomonadota</taxon>
        <taxon>Alphaproteobacteria</taxon>
        <taxon>Rhodobacterales</taxon>
        <taxon>Roseobacteraceae</taxon>
        <taxon>Palleronia</taxon>
    </lineage>
</organism>
<comment type="caution">
    <text evidence="1">The sequence shown here is derived from an EMBL/GenBank/DDBJ whole genome shotgun (WGS) entry which is preliminary data.</text>
</comment>
<evidence type="ECO:0000313" key="1">
    <source>
        <dbReference type="EMBL" id="MBJ3764454.1"/>
    </source>
</evidence>
<dbReference type="Proteomes" id="UP000642488">
    <property type="component" value="Unassembled WGS sequence"/>
</dbReference>